<dbReference type="InterPro" id="IPR013094">
    <property type="entry name" value="AB_hydrolase_3"/>
</dbReference>
<dbReference type="AlphaFoldDB" id="A0AA91I7U7"/>
<evidence type="ECO:0000313" key="4">
    <source>
        <dbReference type="Proteomes" id="UP000077852"/>
    </source>
</evidence>
<dbReference type="Proteomes" id="UP000077852">
    <property type="component" value="Unassembled WGS sequence"/>
</dbReference>
<dbReference type="SUPFAM" id="SSF53474">
    <property type="entry name" value="alpha/beta-Hydrolases"/>
    <property type="match status" value="1"/>
</dbReference>
<evidence type="ECO:0000313" key="3">
    <source>
        <dbReference type="EMBL" id="OAK57609.1"/>
    </source>
</evidence>
<dbReference type="InterPro" id="IPR029058">
    <property type="entry name" value="AB_hydrolase_fold"/>
</dbReference>
<name>A0AA91I7U7_VARPD</name>
<dbReference type="PANTHER" id="PTHR48081:SF8">
    <property type="entry name" value="ALPHA_BETA HYDROLASE FOLD-3 DOMAIN-CONTAINING PROTEIN-RELATED"/>
    <property type="match status" value="1"/>
</dbReference>
<protein>
    <submittedName>
        <fullName evidence="3">Alpha/beta hydrolase</fullName>
    </submittedName>
</protein>
<dbReference type="GO" id="GO:0016787">
    <property type="term" value="F:hydrolase activity"/>
    <property type="evidence" value="ECO:0007669"/>
    <property type="project" value="UniProtKB-KW"/>
</dbReference>
<organism evidence="3 4">
    <name type="scientific">Variovorax paradoxus</name>
    <dbReference type="NCBI Taxonomy" id="34073"/>
    <lineage>
        <taxon>Bacteria</taxon>
        <taxon>Pseudomonadati</taxon>
        <taxon>Pseudomonadota</taxon>
        <taxon>Betaproteobacteria</taxon>
        <taxon>Burkholderiales</taxon>
        <taxon>Comamonadaceae</taxon>
        <taxon>Variovorax</taxon>
    </lineage>
</organism>
<dbReference type="RefSeq" id="WP_081271223.1">
    <property type="nucleotide sequence ID" value="NZ_LVHG01000093.1"/>
</dbReference>
<dbReference type="InterPro" id="IPR050300">
    <property type="entry name" value="GDXG_lipolytic_enzyme"/>
</dbReference>
<comment type="caution">
    <text evidence="3">The sequence shown here is derived from an EMBL/GenBank/DDBJ whole genome shotgun (WGS) entry which is preliminary data.</text>
</comment>
<dbReference type="Pfam" id="PF07859">
    <property type="entry name" value="Abhydrolase_3"/>
    <property type="match status" value="1"/>
</dbReference>
<evidence type="ECO:0000259" key="2">
    <source>
        <dbReference type="Pfam" id="PF07859"/>
    </source>
</evidence>
<accession>A0AA91I7U7</accession>
<dbReference type="PANTHER" id="PTHR48081">
    <property type="entry name" value="AB HYDROLASE SUPERFAMILY PROTEIN C4A8.06C"/>
    <property type="match status" value="1"/>
</dbReference>
<dbReference type="Gene3D" id="3.40.50.1820">
    <property type="entry name" value="alpha/beta hydrolase"/>
    <property type="match status" value="1"/>
</dbReference>
<gene>
    <name evidence="3" type="ORF">A3K87_30425</name>
</gene>
<feature type="domain" description="Alpha/beta hydrolase fold-3" evidence="2">
    <location>
        <begin position="52"/>
        <end position="248"/>
    </location>
</feature>
<keyword evidence="1 3" id="KW-0378">Hydrolase</keyword>
<sequence length="298" mass="30866">MSPVPSSSSAEAAARAAAQGVEADLSIELPGREPVGARVYGQRAKGDVVPLVLHFHGGTFVCGGLDNGRNVARLLAGAGAVVVSLAYPLAPQSPFPEPIEVGYAALEWLYKQRTKLGGKGAQVYLAGEEAGGNLAAAVALIARDRAHPPVAGQILLSPMLDPCAGTASLRKATNDAAECRWASGWEKYLSCPSNATHPYAVPSGSLRLSALAPALVLVGQDDAMRDEALTFAGRLRAAGIEVTSSVLPSATDWPKALYDTENTACVACEATVQQHFRDFFSATTPKAAPKGTAPNHPS</sequence>
<proteinExistence type="predicted"/>
<evidence type="ECO:0000256" key="1">
    <source>
        <dbReference type="ARBA" id="ARBA00022801"/>
    </source>
</evidence>
<dbReference type="EMBL" id="LVHG01000093">
    <property type="protein sequence ID" value="OAK57609.1"/>
    <property type="molecule type" value="Genomic_DNA"/>
</dbReference>
<reference evidence="3 4" key="1">
    <citation type="submission" date="2016-03" db="EMBL/GenBank/DDBJ databases">
        <title>Genome sequence of Variovorax paradoxus KB5.</title>
        <authorList>
            <person name="Jeong H."/>
            <person name="Hong C.E."/>
            <person name="Jo S.H."/>
            <person name="Park J.M."/>
        </authorList>
    </citation>
    <scope>NUCLEOTIDE SEQUENCE [LARGE SCALE GENOMIC DNA]</scope>
    <source>
        <strain evidence="3 4">KB5</strain>
    </source>
</reference>